<gene>
    <name evidence="2" type="ORF">F5984_24075</name>
</gene>
<evidence type="ECO:0000313" key="2">
    <source>
        <dbReference type="EMBL" id="KAB7726706.1"/>
    </source>
</evidence>
<dbReference type="AlphaFoldDB" id="A0A7J5TSY2"/>
<evidence type="ECO:0000256" key="1">
    <source>
        <dbReference type="SAM" id="SignalP"/>
    </source>
</evidence>
<accession>A0A7J5TSY2</accession>
<organism evidence="2 3">
    <name type="scientific">Rudanella paleaurantiibacter</name>
    <dbReference type="NCBI Taxonomy" id="2614655"/>
    <lineage>
        <taxon>Bacteria</taxon>
        <taxon>Pseudomonadati</taxon>
        <taxon>Bacteroidota</taxon>
        <taxon>Cytophagia</taxon>
        <taxon>Cytophagales</taxon>
        <taxon>Cytophagaceae</taxon>
        <taxon>Rudanella</taxon>
    </lineage>
</organism>
<sequence>MKTRFTQLILLLQLLLSFTALAQTKQLVSSSKADTWVATDAMGRAVATNTQGGAIRKDKFVGIFYFVWHGAHGYDKHSGALPDERVMPKAASDTISPYDISKLLAANPDNPNYGPIHAFHHWGEPYFGYYLPDDERIIRKHAQMLSDAGVDVLILDITNAAIYQWGSSSNGAFLHAKQLRP</sequence>
<evidence type="ECO:0000313" key="3">
    <source>
        <dbReference type="Proteomes" id="UP000488299"/>
    </source>
</evidence>
<keyword evidence="3" id="KW-1185">Reference proteome</keyword>
<protein>
    <submittedName>
        <fullName evidence="2">Uncharacterized protein</fullName>
    </submittedName>
</protein>
<dbReference type="EMBL" id="WELI01000014">
    <property type="protein sequence ID" value="KAB7726706.1"/>
    <property type="molecule type" value="Genomic_DNA"/>
</dbReference>
<name>A0A7J5TSY2_9BACT</name>
<comment type="caution">
    <text evidence="2">The sequence shown here is derived from an EMBL/GenBank/DDBJ whole genome shotgun (WGS) entry which is preliminary data.</text>
</comment>
<proteinExistence type="predicted"/>
<feature type="chain" id="PRO_5029834447" evidence="1">
    <location>
        <begin position="23"/>
        <end position="181"/>
    </location>
</feature>
<dbReference type="RefSeq" id="WP_152126779.1">
    <property type="nucleotide sequence ID" value="NZ_WELI01000014.1"/>
</dbReference>
<feature type="signal peptide" evidence="1">
    <location>
        <begin position="1"/>
        <end position="22"/>
    </location>
</feature>
<dbReference type="Gene3D" id="3.20.20.80">
    <property type="entry name" value="Glycosidases"/>
    <property type="match status" value="1"/>
</dbReference>
<dbReference type="Proteomes" id="UP000488299">
    <property type="component" value="Unassembled WGS sequence"/>
</dbReference>
<keyword evidence="1" id="KW-0732">Signal</keyword>
<reference evidence="2 3" key="1">
    <citation type="submission" date="2019-10" db="EMBL/GenBank/DDBJ databases">
        <title>Rudanella paleaurantiibacter sp. nov., isolated from sludge.</title>
        <authorList>
            <person name="Xu S.Q."/>
        </authorList>
    </citation>
    <scope>NUCLEOTIDE SEQUENCE [LARGE SCALE GENOMIC DNA]</scope>
    <source>
        <strain evidence="2 3">HX-22-17</strain>
    </source>
</reference>